<proteinExistence type="inferred from homology"/>
<evidence type="ECO:0000256" key="8">
    <source>
        <dbReference type="ARBA" id="ARBA00022884"/>
    </source>
</evidence>
<evidence type="ECO:0000313" key="13">
    <source>
        <dbReference type="Proteomes" id="UP000028924"/>
    </source>
</evidence>
<dbReference type="Pfam" id="PF21974">
    <property type="entry name" value="SPN1_m3Gcap_bd"/>
    <property type="match status" value="1"/>
</dbReference>
<dbReference type="OrthoDB" id="10003593at2759"/>
<feature type="compositionally biased region" description="Low complexity" evidence="10">
    <location>
        <begin position="39"/>
        <end position="54"/>
    </location>
</feature>
<dbReference type="Proteomes" id="UP000028924">
    <property type="component" value="Unassembled WGS sequence"/>
</dbReference>
<evidence type="ECO:0000256" key="6">
    <source>
        <dbReference type="ARBA" id="ARBA00022448"/>
    </source>
</evidence>
<keyword evidence="9" id="KW-0539">Nucleus</keyword>
<keyword evidence="6" id="KW-0813">Transport</keyword>
<feature type="compositionally biased region" description="Low complexity" evidence="10">
    <location>
        <begin position="62"/>
        <end position="80"/>
    </location>
</feature>
<dbReference type="InterPro" id="IPR047857">
    <property type="entry name" value="Snurportin1_C"/>
</dbReference>
<dbReference type="EMBL" id="KL662096">
    <property type="protein sequence ID" value="KFM23664.1"/>
    <property type="molecule type" value="Genomic_DNA"/>
</dbReference>
<evidence type="ECO:0000256" key="2">
    <source>
        <dbReference type="ARBA" id="ARBA00004123"/>
    </source>
</evidence>
<dbReference type="GO" id="GO:0003723">
    <property type="term" value="F:RNA binding"/>
    <property type="evidence" value="ECO:0007669"/>
    <property type="project" value="UniProtKB-KW"/>
</dbReference>
<evidence type="ECO:0000256" key="10">
    <source>
        <dbReference type="SAM" id="MobiDB-lite"/>
    </source>
</evidence>
<reference evidence="12 13" key="1">
    <citation type="journal article" date="2014" name="BMC Genomics">
        <title>Oil accumulation mechanisms of the oleaginous microalga Chlorella protothecoides revealed through its genome, transcriptomes, and proteomes.</title>
        <authorList>
            <person name="Gao C."/>
            <person name="Wang Y."/>
            <person name="Shen Y."/>
            <person name="Yan D."/>
            <person name="He X."/>
            <person name="Dai J."/>
            <person name="Wu Q."/>
        </authorList>
    </citation>
    <scope>NUCLEOTIDE SEQUENCE [LARGE SCALE GENOMIC DNA]</scope>
    <source>
        <strain evidence="12 13">0710</strain>
    </source>
</reference>
<dbReference type="STRING" id="3075.A0A087SD60"/>
<dbReference type="CDD" id="cd09232">
    <property type="entry name" value="Snurportin-1_C"/>
    <property type="match status" value="1"/>
</dbReference>
<dbReference type="AlphaFoldDB" id="A0A087SD60"/>
<dbReference type="GO" id="GO:0061015">
    <property type="term" value="P:snRNA import into nucleus"/>
    <property type="evidence" value="ECO:0007669"/>
    <property type="project" value="InterPro"/>
</dbReference>
<dbReference type="SUPFAM" id="SSF56091">
    <property type="entry name" value="DNA ligase/mRNA capping enzyme, catalytic domain"/>
    <property type="match status" value="1"/>
</dbReference>
<sequence>MGSRENPRSLALNYQSRHRAVALEKQASARRETVRARRLALASASDSSQASTTQEAEGEEVSSPTRSPQAPSSRRAAASGREAYAQQLMLPEWMLEVPADLATNWYVAARPEGVRCLVIASRGLTTARLRNGVVHARFASALPGGSPETTRGEDSYCLLDCVHHVADATYYALDAMAWNGHPLYHCTTEFRAFWTASKLAEAGPGRGGGAALPQFAPVPWLAADAAGLAAAYGGAAPYARDGLAFLHREAHYTPGQSPLSLLWKDQACSKYVIDTDAAGVPLPAQRLVLAYRMDGSVATGDVEPCALGRMPPGFQAGTGRGLGPGTLLRFELGPGGFTLLDGCPVGADLRLLGVAGARRGRADTLSKVQAAPGLCTQPPTPVFDAGTQMVPATQTPQATATTREGVPASQAPGSTPLMAGLTQTSGGEEAGDQAVTSPSRGDTHAAAPPRSRAYVASPRTLQTSDFTAGSIESARPRQEMATLGGLAPGAAWTDAGLEAREAVRTLLVKTCTPSSAAFEPAQPPALPAWVALALASLPAPRRDASLLLALRRGPAQAWAPLGVGPLPLRAVGREGEVAAAPATKRGTRTKSLQELARTAPQVGVDSAIDCCAKAQRERGWHARKLYYERTYRAALDAAMRLGPRPRRP</sequence>
<feature type="region of interest" description="Disordered" evidence="10">
    <location>
        <begin position="395"/>
        <end position="452"/>
    </location>
</feature>
<keyword evidence="8" id="KW-0694">RNA-binding</keyword>
<gene>
    <name evidence="12" type="ORF">F751_3880</name>
</gene>
<evidence type="ECO:0000256" key="1">
    <source>
        <dbReference type="ARBA" id="ARBA00003975"/>
    </source>
</evidence>
<dbReference type="PANTHER" id="PTHR13403:SF6">
    <property type="entry name" value="SNURPORTIN-1"/>
    <property type="match status" value="1"/>
</dbReference>
<dbReference type="GO" id="GO:0005634">
    <property type="term" value="C:nucleus"/>
    <property type="evidence" value="ECO:0007669"/>
    <property type="project" value="UniProtKB-SubCell"/>
</dbReference>
<dbReference type="eggNOG" id="KOG3132">
    <property type="taxonomic scope" value="Eukaryota"/>
</dbReference>
<keyword evidence="7" id="KW-0963">Cytoplasm</keyword>
<evidence type="ECO:0000256" key="7">
    <source>
        <dbReference type="ARBA" id="ARBA00022490"/>
    </source>
</evidence>
<dbReference type="GeneID" id="23615271"/>
<comment type="subcellular location">
    <subcellularLocation>
        <location evidence="3">Cytoplasm</location>
    </subcellularLocation>
    <subcellularLocation>
        <location evidence="2">Nucleus</location>
    </subcellularLocation>
</comment>
<comment type="function">
    <text evidence="1">Functions as an U snRNP-specific nuclear import adapter. Involved in the trimethylguanosine (m3G)-cap-dependent nuclear import of U snRNPs. Binds specifically to the terminal m3G-cap U snRNAs.</text>
</comment>
<feature type="domain" description="Snurportin-1 m3G cap-binding" evidence="11">
    <location>
        <begin position="87"/>
        <end position="260"/>
    </location>
</feature>
<evidence type="ECO:0000256" key="4">
    <source>
        <dbReference type="ARBA" id="ARBA00007540"/>
    </source>
</evidence>
<accession>A0A087SD60</accession>
<feature type="region of interest" description="Disordered" evidence="10">
    <location>
        <begin position="23"/>
        <end position="80"/>
    </location>
</feature>
<dbReference type="InterPro" id="IPR017336">
    <property type="entry name" value="Snurportin-1"/>
</dbReference>
<evidence type="ECO:0000256" key="3">
    <source>
        <dbReference type="ARBA" id="ARBA00004496"/>
    </source>
</evidence>
<evidence type="ECO:0000259" key="11">
    <source>
        <dbReference type="Pfam" id="PF21974"/>
    </source>
</evidence>
<dbReference type="KEGG" id="apro:F751_3880"/>
<evidence type="ECO:0000256" key="9">
    <source>
        <dbReference type="ARBA" id="ARBA00023242"/>
    </source>
</evidence>
<evidence type="ECO:0000313" key="12">
    <source>
        <dbReference type="EMBL" id="KFM23664.1"/>
    </source>
</evidence>
<dbReference type="Gene3D" id="3.30.470.30">
    <property type="entry name" value="DNA ligase/mRNA capping enzyme"/>
    <property type="match status" value="1"/>
</dbReference>
<organism evidence="12 13">
    <name type="scientific">Auxenochlorella protothecoides</name>
    <name type="common">Green microalga</name>
    <name type="synonym">Chlorella protothecoides</name>
    <dbReference type="NCBI Taxonomy" id="3075"/>
    <lineage>
        <taxon>Eukaryota</taxon>
        <taxon>Viridiplantae</taxon>
        <taxon>Chlorophyta</taxon>
        <taxon>core chlorophytes</taxon>
        <taxon>Trebouxiophyceae</taxon>
        <taxon>Chlorellales</taxon>
        <taxon>Chlorellaceae</taxon>
        <taxon>Auxenochlorella</taxon>
    </lineage>
</organism>
<evidence type="ECO:0000256" key="5">
    <source>
        <dbReference type="ARBA" id="ARBA00016034"/>
    </source>
</evidence>
<name>A0A087SD60_AUXPR</name>
<dbReference type="GO" id="GO:0005737">
    <property type="term" value="C:cytoplasm"/>
    <property type="evidence" value="ECO:0007669"/>
    <property type="project" value="UniProtKB-SubCell"/>
</dbReference>
<comment type="similarity">
    <text evidence="4">Belongs to the snurportin family.</text>
</comment>
<keyword evidence="13" id="KW-1185">Reference proteome</keyword>
<protein>
    <recommendedName>
        <fullName evidence="5">Snurportin-1</fullName>
    </recommendedName>
</protein>
<dbReference type="PANTHER" id="PTHR13403">
    <property type="entry name" value="SNURPORTIN1 RNUT1 PROTEIN RNA, U TRANSPORTER 1"/>
    <property type="match status" value="1"/>
</dbReference>
<dbReference type="RefSeq" id="XP_011396538.1">
    <property type="nucleotide sequence ID" value="XM_011398236.1"/>
</dbReference>